<gene>
    <name evidence="3" type="ORF">AA12717_3749</name>
</gene>
<feature type="compositionally biased region" description="Basic and acidic residues" evidence="1">
    <location>
        <begin position="162"/>
        <end position="171"/>
    </location>
</feature>
<organism evidence="3 4">
    <name type="scientific">Gluconacetobacter sacchari DSM 12717</name>
    <dbReference type="NCBI Taxonomy" id="1307940"/>
    <lineage>
        <taxon>Bacteria</taxon>
        <taxon>Pseudomonadati</taxon>
        <taxon>Pseudomonadota</taxon>
        <taxon>Alphaproteobacteria</taxon>
        <taxon>Acetobacterales</taxon>
        <taxon>Acetobacteraceae</taxon>
        <taxon>Gluconacetobacter</taxon>
    </lineage>
</organism>
<feature type="region of interest" description="Disordered" evidence="1">
    <location>
        <begin position="22"/>
        <end position="171"/>
    </location>
</feature>
<proteinExistence type="predicted"/>
<evidence type="ECO:0000256" key="2">
    <source>
        <dbReference type="SAM" id="SignalP"/>
    </source>
</evidence>
<reference evidence="3" key="1">
    <citation type="submission" date="2013-04" db="EMBL/GenBank/DDBJ databases">
        <title>The genome sequencing project of 58 acetic acid bacteria.</title>
        <authorList>
            <person name="Okamoto-Kainuma A."/>
            <person name="Ishikawa M."/>
            <person name="Umino S."/>
            <person name="Koizumi Y."/>
            <person name="Shiwa Y."/>
            <person name="Yoshikawa H."/>
            <person name="Matsutani M."/>
            <person name="Matsushita K."/>
        </authorList>
    </citation>
    <scope>NUCLEOTIDE SEQUENCE</scope>
    <source>
        <strain evidence="3">DSM 12717</strain>
    </source>
</reference>
<name>A0ABQ0PCF2_9PROT</name>
<protein>
    <submittedName>
        <fullName evidence="3">Uncharacterized protein</fullName>
    </submittedName>
</protein>
<accession>A0ABQ0PCF2</accession>
<dbReference type="EMBL" id="BAQP01000445">
    <property type="protein sequence ID" value="GBQ31393.1"/>
    <property type="molecule type" value="Genomic_DNA"/>
</dbReference>
<feature type="compositionally biased region" description="Polar residues" evidence="1">
    <location>
        <begin position="30"/>
        <end position="42"/>
    </location>
</feature>
<feature type="chain" id="PRO_5045314354" evidence="2">
    <location>
        <begin position="25"/>
        <end position="171"/>
    </location>
</feature>
<comment type="caution">
    <text evidence="3">The sequence shown here is derived from an EMBL/GenBank/DDBJ whole genome shotgun (WGS) entry which is preliminary data.</text>
</comment>
<feature type="signal peptide" evidence="2">
    <location>
        <begin position="1"/>
        <end position="24"/>
    </location>
</feature>
<dbReference type="Proteomes" id="UP001060895">
    <property type="component" value="Unassembled WGS sequence"/>
</dbReference>
<evidence type="ECO:0000313" key="3">
    <source>
        <dbReference type="EMBL" id="GBQ31393.1"/>
    </source>
</evidence>
<keyword evidence="4" id="KW-1185">Reference proteome</keyword>
<evidence type="ECO:0000313" key="4">
    <source>
        <dbReference type="Proteomes" id="UP001060895"/>
    </source>
</evidence>
<sequence length="171" mass="17784">MSIMSSLLSFVSAIRAVPSSMADAAGAEVQKQTQSNISSPATKSPCDQHGNDPHKQEVTPAVTHKGEPEIPLPDEPSIKPPPPGPAPKPPPPLPPKKLAPINKPPPLKPAPKAGPMATPNKVSGPPTSASPSRVRAADQTPLDKQIAAADRSYTKHQTRSGSESKTDGRSL</sequence>
<feature type="compositionally biased region" description="Pro residues" evidence="1">
    <location>
        <begin position="70"/>
        <end position="109"/>
    </location>
</feature>
<evidence type="ECO:0000256" key="1">
    <source>
        <dbReference type="SAM" id="MobiDB-lite"/>
    </source>
</evidence>
<keyword evidence="2" id="KW-0732">Signal</keyword>